<dbReference type="PANTHER" id="PTHR48057:SF29">
    <property type="entry name" value="OS02G0609900 PROTEIN"/>
    <property type="match status" value="1"/>
</dbReference>
<dbReference type="PROSITE" id="PS51450">
    <property type="entry name" value="LRR"/>
    <property type="match status" value="4"/>
</dbReference>
<organism evidence="4 5">
    <name type="scientific">Octopus sinensis</name>
    <name type="common">East Asian common octopus</name>
    <dbReference type="NCBI Taxonomy" id="2607531"/>
    <lineage>
        <taxon>Eukaryota</taxon>
        <taxon>Metazoa</taxon>
        <taxon>Spiralia</taxon>
        <taxon>Lophotrochozoa</taxon>
        <taxon>Mollusca</taxon>
        <taxon>Cephalopoda</taxon>
        <taxon>Coleoidea</taxon>
        <taxon>Octopodiformes</taxon>
        <taxon>Octopoda</taxon>
        <taxon>Incirrata</taxon>
        <taxon>Octopodidae</taxon>
        <taxon>Octopus</taxon>
    </lineage>
</organism>
<evidence type="ECO:0000259" key="3">
    <source>
        <dbReference type="Pfam" id="PF23598"/>
    </source>
</evidence>
<dbReference type="Proteomes" id="UP000515154">
    <property type="component" value="Unplaced"/>
</dbReference>
<dbReference type="SUPFAM" id="SSF52058">
    <property type="entry name" value="L domain-like"/>
    <property type="match status" value="2"/>
</dbReference>
<keyword evidence="1" id="KW-0433">Leucine-rich repeat</keyword>
<dbReference type="InterPro" id="IPR003591">
    <property type="entry name" value="Leu-rich_rpt_typical-subtyp"/>
</dbReference>
<protein>
    <submittedName>
        <fullName evidence="5">Leucine-rich repeat and death domain-containing protein 1-like</fullName>
    </submittedName>
</protein>
<sequence>MPLRVCDYATELDISNNKFKKIPKDINSLYTMQKIDAKYNQLGAIPGTLFRLKELRQVDLSSNLIKKIPPTLPKATGLLDFDLRENKIRALPAAINKAKSILRFDVSNNIIKTFRKQAYELTGSLDISRNRLNGLPPIGAKQKATLKKLDASYNTISKLPQTIDRVSFLRRLDLSNNNITHVPESFGNLRYLNYLDMSNNDIEEIPNSICQLKYNLVELYLSNNKISKFPKDIDEYKKLRVLDLSANQLVKIPRKFAMNQSIKHVNLSKNQLEDISPVTDSLLIHFLDISENCIPEIPETIKNLVYLETLLASHNQIRSVSDDPRNSFFTLLNKRELFVSLTVLELVSLNMDELPKAIPNLRLLEELYFDDNNVTQFPEVDS</sequence>
<evidence type="ECO:0000313" key="5">
    <source>
        <dbReference type="RefSeq" id="XP_029654604.1"/>
    </source>
</evidence>
<dbReference type="InterPro" id="IPR001611">
    <property type="entry name" value="Leu-rich_rpt"/>
</dbReference>
<dbReference type="Gene3D" id="3.80.10.10">
    <property type="entry name" value="Ribonuclease Inhibitor"/>
    <property type="match status" value="3"/>
</dbReference>
<dbReference type="InterPro" id="IPR032675">
    <property type="entry name" value="LRR_dom_sf"/>
</dbReference>
<dbReference type="RefSeq" id="XP_029654604.1">
    <property type="nucleotide sequence ID" value="XM_029798744.1"/>
</dbReference>
<dbReference type="KEGG" id="osn:115228072"/>
<name>A0A6P7TQU0_9MOLL</name>
<keyword evidence="2" id="KW-0677">Repeat</keyword>
<feature type="domain" description="Disease resistance R13L4/SHOC-2-like LRR" evidence="3">
    <location>
        <begin position="161"/>
        <end position="243"/>
    </location>
</feature>
<dbReference type="InterPro" id="IPR055414">
    <property type="entry name" value="LRR_R13L4/SHOC2-like"/>
</dbReference>
<dbReference type="SMART" id="SM00369">
    <property type="entry name" value="LRR_TYP"/>
    <property type="match status" value="8"/>
</dbReference>
<evidence type="ECO:0000256" key="2">
    <source>
        <dbReference type="ARBA" id="ARBA00022737"/>
    </source>
</evidence>
<dbReference type="Pfam" id="PF23598">
    <property type="entry name" value="LRR_14"/>
    <property type="match status" value="1"/>
</dbReference>
<dbReference type="InterPro" id="IPR052595">
    <property type="entry name" value="LRRC69/RLP"/>
</dbReference>
<evidence type="ECO:0000313" key="4">
    <source>
        <dbReference type="Proteomes" id="UP000515154"/>
    </source>
</evidence>
<evidence type="ECO:0000256" key="1">
    <source>
        <dbReference type="ARBA" id="ARBA00022614"/>
    </source>
</evidence>
<dbReference type="SMART" id="SM00364">
    <property type="entry name" value="LRR_BAC"/>
    <property type="match status" value="4"/>
</dbReference>
<dbReference type="AlphaFoldDB" id="A0A6P7TQU0"/>
<gene>
    <name evidence="5" type="primary">LOC115228072</name>
</gene>
<proteinExistence type="predicted"/>
<accession>A0A6P7TQU0</accession>
<reference evidence="5" key="1">
    <citation type="submission" date="2025-08" db="UniProtKB">
        <authorList>
            <consortium name="RefSeq"/>
        </authorList>
    </citation>
    <scope>IDENTIFICATION</scope>
</reference>
<dbReference type="Pfam" id="PF00560">
    <property type="entry name" value="LRR_1"/>
    <property type="match status" value="1"/>
</dbReference>
<dbReference type="PANTHER" id="PTHR48057">
    <property type="entry name" value="LEUCINE-RICH REPEAT SERINE/THREONINE-PROTEIN KINASE 1"/>
    <property type="match status" value="1"/>
</dbReference>
<keyword evidence="4" id="KW-1185">Reference proteome</keyword>